<dbReference type="Proteomes" id="UP001283361">
    <property type="component" value="Unassembled WGS sequence"/>
</dbReference>
<dbReference type="AlphaFoldDB" id="A0AAE1B3W3"/>
<sequence>MIILGRLALHSCVDRSDPVHSRNFGRLSFRPLAPPDSGWSRIGRWLAGEWYPEARRDGQIVGLAVAIEADLLFWSDNAPAHHAIYSSRLDGREASVILTVGPPLPAAGILQCRTMFTGRFFPIPLTSPGGMFL</sequence>
<accession>A0AAE1B3W3</accession>
<proteinExistence type="predicted"/>
<evidence type="ECO:0000313" key="2">
    <source>
        <dbReference type="Proteomes" id="UP001283361"/>
    </source>
</evidence>
<evidence type="ECO:0000313" key="1">
    <source>
        <dbReference type="EMBL" id="KAK3799145.1"/>
    </source>
</evidence>
<name>A0AAE1B3W3_9GAST</name>
<keyword evidence="2" id="KW-1185">Reference proteome</keyword>
<organism evidence="1 2">
    <name type="scientific">Elysia crispata</name>
    <name type="common">lettuce slug</name>
    <dbReference type="NCBI Taxonomy" id="231223"/>
    <lineage>
        <taxon>Eukaryota</taxon>
        <taxon>Metazoa</taxon>
        <taxon>Spiralia</taxon>
        <taxon>Lophotrochozoa</taxon>
        <taxon>Mollusca</taxon>
        <taxon>Gastropoda</taxon>
        <taxon>Heterobranchia</taxon>
        <taxon>Euthyneura</taxon>
        <taxon>Panpulmonata</taxon>
        <taxon>Sacoglossa</taxon>
        <taxon>Placobranchoidea</taxon>
        <taxon>Plakobranchidae</taxon>
        <taxon>Elysia</taxon>
    </lineage>
</organism>
<reference evidence="1" key="1">
    <citation type="journal article" date="2023" name="G3 (Bethesda)">
        <title>A reference genome for the long-term kleptoplast-retaining sea slug Elysia crispata morphotype clarki.</title>
        <authorList>
            <person name="Eastman K.E."/>
            <person name="Pendleton A.L."/>
            <person name="Shaikh M.A."/>
            <person name="Suttiyut T."/>
            <person name="Ogas R."/>
            <person name="Tomko P."/>
            <person name="Gavelis G."/>
            <person name="Widhalm J.R."/>
            <person name="Wisecaver J.H."/>
        </authorList>
    </citation>
    <scope>NUCLEOTIDE SEQUENCE</scope>
    <source>
        <strain evidence="1">ECLA1</strain>
    </source>
</reference>
<gene>
    <name evidence="1" type="ORF">RRG08_051420</name>
</gene>
<protein>
    <submittedName>
        <fullName evidence="1">Uncharacterized protein</fullName>
    </submittedName>
</protein>
<dbReference type="EMBL" id="JAWDGP010000593">
    <property type="protein sequence ID" value="KAK3799145.1"/>
    <property type="molecule type" value="Genomic_DNA"/>
</dbReference>
<comment type="caution">
    <text evidence="1">The sequence shown here is derived from an EMBL/GenBank/DDBJ whole genome shotgun (WGS) entry which is preliminary data.</text>
</comment>